<geneLocation type="plasmid" evidence="1 2">
    <name>Cy782203</name>
</geneLocation>
<evidence type="ECO:0000313" key="1">
    <source>
        <dbReference type="EMBL" id="ADN18534.1"/>
    </source>
</evidence>
<protein>
    <submittedName>
        <fullName evidence="1">Uncharacterized protein</fullName>
    </submittedName>
</protein>
<dbReference type="OrthoDB" id="514289at2"/>
<proteinExistence type="predicted"/>
<name>E0UNK4_GLOV7</name>
<evidence type="ECO:0000313" key="2">
    <source>
        <dbReference type="Proteomes" id="UP000008206"/>
    </source>
</evidence>
<dbReference type="RefSeq" id="WP_013325660.1">
    <property type="nucleotide sequence ID" value="NC_014502.1"/>
</dbReference>
<sequence>MNQSTKKHARRGRIFPEIQWTPEEKARRKAEREAFHQRCQVIFDEVHTKLIEDHYGSYIAIEPLSGEYFIDSDKEIAHQKARQVHPNSVHCVFCLNETGACGNI</sequence>
<reference evidence="2" key="1">
    <citation type="journal article" date="2011" name="MBio">
        <title>Novel metabolic attributes of the genus Cyanothece, comprising a group of unicellular nitrogen-fixing Cyanobacteria.</title>
        <authorList>
            <person name="Bandyopadhyay A."/>
            <person name="Elvitigala T."/>
            <person name="Welsh E."/>
            <person name="Stockel J."/>
            <person name="Liberton M."/>
            <person name="Min H."/>
            <person name="Sherman L.A."/>
            <person name="Pakrasi H.B."/>
        </authorList>
    </citation>
    <scope>NUCLEOTIDE SEQUENCE [LARGE SCALE GENOMIC DNA]</scope>
    <source>
        <strain evidence="2">PCC 7822</strain>
        <plasmid evidence="2">Cy782203</plasmid>
    </source>
</reference>
<dbReference type="AlphaFoldDB" id="E0UNK4"/>
<keyword evidence="2" id="KW-1185">Reference proteome</keyword>
<dbReference type="Proteomes" id="UP000008206">
    <property type="component" value="Plasmid Cy782203"/>
</dbReference>
<dbReference type="EMBL" id="CP002201">
    <property type="protein sequence ID" value="ADN18534.1"/>
    <property type="molecule type" value="Genomic_DNA"/>
</dbReference>
<keyword evidence="1" id="KW-0614">Plasmid</keyword>
<organism evidence="1 2">
    <name type="scientific">Gloeothece verrucosa (strain PCC 7822)</name>
    <name type="common">Cyanothece sp. (strain PCC 7822)</name>
    <dbReference type="NCBI Taxonomy" id="497965"/>
    <lineage>
        <taxon>Bacteria</taxon>
        <taxon>Bacillati</taxon>
        <taxon>Cyanobacteriota</taxon>
        <taxon>Cyanophyceae</taxon>
        <taxon>Oscillatoriophycideae</taxon>
        <taxon>Chroococcales</taxon>
        <taxon>Aphanothecaceae</taxon>
        <taxon>Gloeothece</taxon>
        <taxon>Gloeothece verrucosa</taxon>
    </lineage>
</organism>
<dbReference type="HOGENOM" id="CLU_176984_0_0_3"/>
<gene>
    <name evidence="1" type="ordered locus">Cyan7822_6890</name>
</gene>
<accession>E0UNK4</accession>
<dbReference type="KEGG" id="cyj:Cyan7822_6890"/>